<dbReference type="Gene3D" id="3.30.160.60">
    <property type="entry name" value="Classic Zinc Finger"/>
    <property type="match status" value="1"/>
</dbReference>
<protein>
    <recommendedName>
        <fullName evidence="3">C2H2-type domain-containing protein</fullName>
    </recommendedName>
</protein>
<feature type="compositionally biased region" description="Polar residues" evidence="2">
    <location>
        <begin position="232"/>
        <end position="264"/>
    </location>
</feature>
<dbReference type="Proteomes" id="UP001620626">
    <property type="component" value="Unassembled WGS sequence"/>
</dbReference>
<reference evidence="4 5" key="1">
    <citation type="submission" date="2024-10" db="EMBL/GenBank/DDBJ databases">
        <authorList>
            <person name="Kim D."/>
        </authorList>
    </citation>
    <scope>NUCLEOTIDE SEQUENCE [LARGE SCALE GENOMIC DNA]</scope>
    <source>
        <strain evidence="4">BH-2024</strain>
    </source>
</reference>
<evidence type="ECO:0000256" key="2">
    <source>
        <dbReference type="SAM" id="MobiDB-lite"/>
    </source>
</evidence>
<feature type="compositionally biased region" description="Polar residues" evidence="2">
    <location>
        <begin position="279"/>
        <end position="289"/>
    </location>
</feature>
<keyword evidence="1" id="KW-0863">Zinc-finger</keyword>
<dbReference type="AlphaFoldDB" id="A0ABD2LWK3"/>
<evidence type="ECO:0000259" key="3">
    <source>
        <dbReference type="PROSITE" id="PS50157"/>
    </source>
</evidence>
<dbReference type="PROSITE" id="PS50157">
    <property type="entry name" value="ZINC_FINGER_C2H2_2"/>
    <property type="match status" value="1"/>
</dbReference>
<evidence type="ECO:0000313" key="4">
    <source>
        <dbReference type="EMBL" id="KAL3119627.1"/>
    </source>
</evidence>
<comment type="caution">
    <text evidence="4">The sequence shown here is derived from an EMBL/GenBank/DDBJ whole genome shotgun (WGS) entry which is preliminary data.</text>
</comment>
<feature type="compositionally biased region" description="Basic residues" evidence="2">
    <location>
        <begin position="302"/>
        <end position="314"/>
    </location>
</feature>
<organism evidence="4 5">
    <name type="scientific">Heterodera trifolii</name>
    <dbReference type="NCBI Taxonomy" id="157864"/>
    <lineage>
        <taxon>Eukaryota</taxon>
        <taxon>Metazoa</taxon>
        <taxon>Ecdysozoa</taxon>
        <taxon>Nematoda</taxon>
        <taxon>Chromadorea</taxon>
        <taxon>Rhabditida</taxon>
        <taxon>Tylenchina</taxon>
        <taxon>Tylenchomorpha</taxon>
        <taxon>Tylenchoidea</taxon>
        <taxon>Heteroderidae</taxon>
        <taxon>Heteroderinae</taxon>
        <taxon>Heterodera</taxon>
    </lineage>
</organism>
<feature type="compositionally biased region" description="Basic and acidic residues" evidence="2">
    <location>
        <begin position="363"/>
        <end position="376"/>
    </location>
</feature>
<dbReference type="GO" id="GO:0008270">
    <property type="term" value="F:zinc ion binding"/>
    <property type="evidence" value="ECO:0007669"/>
    <property type="project" value="UniProtKB-KW"/>
</dbReference>
<name>A0ABD2LWK3_9BILA</name>
<gene>
    <name evidence="4" type="ORF">niasHT_006713</name>
</gene>
<feature type="region of interest" description="Disordered" evidence="2">
    <location>
        <begin position="232"/>
        <end position="325"/>
    </location>
</feature>
<dbReference type="EMBL" id="JBICBT010000240">
    <property type="protein sequence ID" value="KAL3119627.1"/>
    <property type="molecule type" value="Genomic_DNA"/>
</dbReference>
<proteinExistence type="predicted"/>
<accession>A0ABD2LWK3</accession>
<keyword evidence="1" id="KW-0862">Zinc</keyword>
<keyword evidence="1" id="KW-0479">Metal-binding</keyword>
<evidence type="ECO:0000256" key="1">
    <source>
        <dbReference type="PROSITE-ProRule" id="PRU00042"/>
    </source>
</evidence>
<keyword evidence="5" id="KW-1185">Reference proteome</keyword>
<evidence type="ECO:0000313" key="5">
    <source>
        <dbReference type="Proteomes" id="UP001620626"/>
    </source>
</evidence>
<feature type="region of interest" description="Disordered" evidence="2">
    <location>
        <begin position="363"/>
        <end position="382"/>
    </location>
</feature>
<sequence length="382" mass="40143">MASNFDKSADEQQIHHFGQHQHAMRNLLLESDQLTAQCYAQNNDPSPIVSAVHSICSSPLDQLIKLQERLQQADFSSHASSSPKMPLAIAPLAKTPPAISSLCPTSFTDTKRSVPSAIGSQSWLDSSSLVLSTYANSTQLAAPMAAAAVTPWAPSAWQWSAAATETAALLNGTYGGGGVGAGTTTATSSAQSNGGWNSASYFGNTFGGLVSNQLGANIGNACFSSNSQPQFTPTTTNADSGLKNNSSTTVTAAQRNAKKGSNGTPEKAMNGTMKHQMPLETNNGSVSTNTHREAFKSNAKGQKQRVKAGGKTKSKSGGGKAGSNCECPNCKAGVPNKHNCHIPGCHKIYGKSSHLKAHLKWHKPERPPVTKKRLFDPPDNIN</sequence>
<dbReference type="InterPro" id="IPR013087">
    <property type="entry name" value="Znf_C2H2_type"/>
</dbReference>
<dbReference type="PROSITE" id="PS00028">
    <property type="entry name" value="ZINC_FINGER_C2H2_1"/>
    <property type="match status" value="1"/>
</dbReference>
<feature type="domain" description="C2H2-type" evidence="3">
    <location>
        <begin position="338"/>
        <end position="367"/>
    </location>
</feature>